<evidence type="ECO:0000256" key="2">
    <source>
        <dbReference type="SAM" id="SignalP"/>
    </source>
</evidence>
<sequence>MMMRQLLTLTALFALSSACCLPRQYSVLLASGTFNKYSSSISQYGAINKVYYDQCNQRIRYNNPTAGFSFITDYGSNEYHSIRNGTCTTFKLRGSLKRTCTPSSFHYMKTLNFGAGALPFDILSYKRFGSTYSSGASYFISNPGCIPISYSGFYKSKTRSSLHGVVWLNFTIGISDLSVFNAPKFCRSTRTLKSMENFDIWDFIAKDFGQETKNPEEMFNTMHKETEQEERKPENKVEIKPERNDDFDGKKFLRENFGLGDFDFEDSDDE</sequence>
<dbReference type="PhylomeDB" id="B3RN48"/>
<dbReference type="GO" id="GO:0005509">
    <property type="term" value="F:calcium ion binding"/>
    <property type="evidence" value="ECO:0007669"/>
    <property type="project" value="InterPro"/>
</dbReference>
<protein>
    <submittedName>
        <fullName evidence="3">Expressed protein</fullName>
    </submittedName>
</protein>
<dbReference type="PANTHER" id="PTHR10697">
    <property type="entry name" value="MAMMALIAN EPENDYMIN-RELATED PROTEIN 1"/>
    <property type="match status" value="1"/>
</dbReference>
<proteinExistence type="predicted"/>
<dbReference type="KEGG" id="tad:TRIADDRAFT_63614"/>
<dbReference type="GeneID" id="6750441"/>
<dbReference type="CTD" id="6750441"/>
<dbReference type="GO" id="GO:0005764">
    <property type="term" value="C:lysosome"/>
    <property type="evidence" value="ECO:0000318"/>
    <property type="project" value="GO_Central"/>
</dbReference>
<keyword evidence="2" id="KW-0732">Signal</keyword>
<accession>B3RN48</accession>
<dbReference type="InterPro" id="IPR001299">
    <property type="entry name" value="Ependymin"/>
</dbReference>
<feature type="chain" id="PRO_5002798180" evidence="2">
    <location>
        <begin position="19"/>
        <end position="270"/>
    </location>
</feature>
<dbReference type="GO" id="GO:0007160">
    <property type="term" value="P:cell-matrix adhesion"/>
    <property type="evidence" value="ECO:0007669"/>
    <property type="project" value="InterPro"/>
</dbReference>
<dbReference type="RefSeq" id="XP_002109226.1">
    <property type="nucleotide sequence ID" value="XM_002109190.1"/>
</dbReference>
<dbReference type="PROSITE" id="PS51257">
    <property type="entry name" value="PROKAR_LIPOPROTEIN"/>
    <property type="match status" value="1"/>
</dbReference>
<feature type="region of interest" description="Disordered" evidence="1">
    <location>
        <begin position="223"/>
        <end position="250"/>
    </location>
</feature>
<evidence type="ECO:0000256" key="1">
    <source>
        <dbReference type="SAM" id="MobiDB-lite"/>
    </source>
</evidence>
<dbReference type="HOGENOM" id="CLU_1031823_0_0_1"/>
<name>B3RN48_TRIAD</name>
<keyword evidence="4" id="KW-1185">Reference proteome</keyword>
<dbReference type="AlphaFoldDB" id="B3RN48"/>
<dbReference type="Proteomes" id="UP000009022">
    <property type="component" value="Unassembled WGS sequence"/>
</dbReference>
<dbReference type="Pfam" id="PF00811">
    <property type="entry name" value="Ependymin"/>
    <property type="match status" value="1"/>
</dbReference>
<gene>
    <name evidence="3" type="ORF">TRIADDRAFT_63614</name>
</gene>
<evidence type="ECO:0000313" key="3">
    <source>
        <dbReference type="EMBL" id="EDV27392.1"/>
    </source>
</evidence>
<feature type="signal peptide" evidence="2">
    <location>
        <begin position="1"/>
        <end position="18"/>
    </location>
</feature>
<dbReference type="InParanoid" id="B3RN48"/>
<dbReference type="EMBL" id="DS985242">
    <property type="protein sequence ID" value="EDV27392.1"/>
    <property type="molecule type" value="Genomic_DNA"/>
</dbReference>
<reference evidence="3 4" key="1">
    <citation type="journal article" date="2008" name="Nature">
        <title>The Trichoplax genome and the nature of placozoans.</title>
        <authorList>
            <person name="Srivastava M."/>
            <person name="Begovic E."/>
            <person name="Chapman J."/>
            <person name="Putnam N.H."/>
            <person name="Hellsten U."/>
            <person name="Kawashima T."/>
            <person name="Kuo A."/>
            <person name="Mitros T."/>
            <person name="Salamov A."/>
            <person name="Carpenter M.L."/>
            <person name="Signorovitch A.Y."/>
            <person name="Moreno M.A."/>
            <person name="Kamm K."/>
            <person name="Grimwood J."/>
            <person name="Schmutz J."/>
            <person name="Shapiro H."/>
            <person name="Grigoriev I.V."/>
            <person name="Buss L.W."/>
            <person name="Schierwater B."/>
            <person name="Dellaporta S.L."/>
            <person name="Rokhsar D.S."/>
        </authorList>
    </citation>
    <scope>NUCLEOTIDE SEQUENCE [LARGE SCALE GENOMIC DNA]</scope>
    <source>
        <strain evidence="3 4">Grell-BS-1999</strain>
    </source>
</reference>
<dbReference type="PANTHER" id="PTHR10697:SF13">
    <property type="entry name" value="RICIN B LECTIN DOMAIN-CONTAINING PROTEIN"/>
    <property type="match status" value="1"/>
</dbReference>
<evidence type="ECO:0000313" key="4">
    <source>
        <dbReference type="Proteomes" id="UP000009022"/>
    </source>
</evidence>
<organism evidence="3 4">
    <name type="scientific">Trichoplax adhaerens</name>
    <name type="common">Trichoplax reptans</name>
    <dbReference type="NCBI Taxonomy" id="10228"/>
    <lineage>
        <taxon>Eukaryota</taxon>
        <taxon>Metazoa</taxon>
        <taxon>Placozoa</taxon>
        <taxon>Uniplacotomia</taxon>
        <taxon>Trichoplacea</taxon>
        <taxon>Trichoplacidae</taxon>
        <taxon>Trichoplax</taxon>
    </lineage>
</organism>
<dbReference type="GO" id="GO:0005576">
    <property type="term" value="C:extracellular region"/>
    <property type="evidence" value="ECO:0007669"/>
    <property type="project" value="InterPro"/>
</dbReference>